<evidence type="ECO:0000256" key="1">
    <source>
        <dbReference type="SAM" id="Phobius"/>
    </source>
</evidence>
<reference evidence="3 4" key="1">
    <citation type="submission" date="2015-07" db="EMBL/GenBank/DDBJ databases">
        <title>The draft genome sequence of Leadbetterella sp. JN14-9.</title>
        <authorList>
            <person name="Liu Y."/>
            <person name="Du J."/>
            <person name="Shao Z."/>
        </authorList>
    </citation>
    <scope>NUCLEOTIDE SEQUENCE [LARGE SCALE GENOMIC DNA]</scope>
    <source>
        <strain evidence="3 4">JN14-9</strain>
    </source>
</reference>
<keyword evidence="4" id="KW-1185">Reference proteome</keyword>
<feature type="transmembrane region" description="Helical" evidence="1">
    <location>
        <begin position="205"/>
        <end position="225"/>
    </location>
</feature>
<feature type="transmembrane region" description="Helical" evidence="1">
    <location>
        <begin position="28"/>
        <end position="47"/>
    </location>
</feature>
<sequence length="256" mass="28658">MENSQKRSTHDPALKPFWRKLFKFDWKFGFFLILLICIPRFVLVLNANQTGNYGPIGAIMLISAIVPFIFLNRNGRKEIGIIGTKNIGGLLMSLIAGLAFSFLLFIIGKAIYRGTFQNWYVYIGKSYNIPQGISGNDKLILFVTMAVTGMIFSPIGEELFFRGIVHGSFARSIGEKKASIIDSLAFSLTHIAHFGLVFISGTWHFHPFPTLIWVVGMFVVSILFFRAKSLSGSLMGAIFCHAGFNLGMIYSIFYLL</sequence>
<feature type="transmembrane region" description="Helical" evidence="1">
    <location>
        <begin position="53"/>
        <end position="71"/>
    </location>
</feature>
<evidence type="ECO:0000313" key="4">
    <source>
        <dbReference type="Proteomes" id="UP000050454"/>
    </source>
</evidence>
<evidence type="ECO:0000259" key="2">
    <source>
        <dbReference type="Pfam" id="PF02517"/>
    </source>
</evidence>
<feature type="transmembrane region" description="Helical" evidence="1">
    <location>
        <begin position="237"/>
        <end position="255"/>
    </location>
</feature>
<evidence type="ECO:0000313" key="3">
    <source>
        <dbReference type="EMBL" id="KPM47656.1"/>
    </source>
</evidence>
<keyword evidence="1" id="KW-0812">Transmembrane</keyword>
<protein>
    <submittedName>
        <fullName evidence="3">CAAX protease</fullName>
    </submittedName>
</protein>
<dbReference type="Pfam" id="PF02517">
    <property type="entry name" value="Rce1-like"/>
    <property type="match status" value="1"/>
</dbReference>
<organism evidence="3 4">
    <name type="scientific">Jiulongibacter sediminis</name>
    <dbReference type="NCBI Taxonomy" id="1605367"/>
    <lineage>
        <taxon>Bacteria</taxon>
        <taxon>Pseudomonadati</taxon>
        <taxon>Bacteroidota</taxon>
        <taxon>Cytophagia</taxon>
        <taxon>Cytophagales</taxon>
        <taxon>Leadbetterellaceae</taxon>
        <taxon>Jiulongibacter</taxon>
    </lineage>
</organism>
<keyword evidence="1" id="KW-0472">Membrane</keyword>
<dbReference type="GO" id="GO:0006508">
    <property type="term" value="P:proteolysis"/>
    <property type="evidence" value="ECO:0007669"/>
    <property type="project" value="UniProtKB-KW"/>
</dbReference>
<feature type="transmembrane region" description="Helical" evidence="1">
    <location>
        <begin position="91"/>
        <end position="112"/>
    </location>
</feature>
<feature type="transmembrane region" description="Helical" evidence="1">
    <location>
        <begin position="139"/>
        <end position="160"/>
    </location>
</feature>
<feature type="domain" description="CAAX prenyl protease 2/Lysostaphin resistance protein A-like" evidence="2">
    <location>
        <begin position="142"/>
        <end position="246"/>
    </location>
</feature>
<dbReference type="STRING" id="1605367.AFM12_14370"/>
<proteinExistence type="predicted"/>
<accession>A0A0P7BZI8</accession>
<comment type="caution">
    <text evidence="3">The sequence shown here is derived from an EMBL/GenBank/DDBJ whole genome shotgun (WGS) entry which is preliminary data.</text>
</comment>
<dbReference type="RefSeq" id="WP_055149427.1">
    <property type="nucleotide sequence ID" value="NZ_JXSZ01000010.1"/>
</dbReference>
<dbReference type="PATRIC" id="fig|1605367.3.peg.277"/>
<dbReference type="OrthoDB" id="9782250at2"/>
<gene>
    <name evidence="3" type="ORF">AFM12_14370</name>
</gene>
<dbReference type="InterPro" id="IPR003675">
    <property type="entry name" value="Rce1/LyrA-like_dom"/>
</dbReference>
<keyword evidence="3" id="KW-0378">Hydrolase</keyword>
<dbReference type="AlphaFoldDB" id="A0A0P7BZI8"/>
<keyword evidence="1" id="KW-1133">Transmembrane helix</keyword>
<dbReference type="GO" id="GO:0004175">
    <property type="term" value="F:endopeptidase activity"/>
    <property type="evidence" value="ECO:0007669"/>
    <property type="project" value="UniProtKB-ARBA"/>
</dbReference>
<dbReference type="Proteomes" id="UP000050454">
    <property type="component" value="Unassembled WGS sequence"/>
</dbReference>
<dbReference type="EMBL" id="LGTQ01000010">
    <property type="protein sequence ID" value="KPM47656.1"/>
    <property type="molecule type" value="Genomic_DNA"/>
</dbReference>
<dbReference type="GO" id="GO:0080120">
    <property type="term" value="P:CAAX-box protein maturation"/>
    <property type="evidence" value="ECO:0007669"/>
    <property type="project" value="UniProtKB-ARBA"/>
</dbReference>
<keyword evidence="3" id="KW-0645">Protease</keyword>
<name>A0A0P7BZI8_9BACT</name>